<comment type="caution">
    <text evidence="1">The sequence shown here is derived from an EMBL/GenBank/DDBJ whole genome shotgun (WGS) entry which is preliminary data.</text>
</comment>
<protein>
    <recommendedName>
        <fullName evidence="3">RRM domain-containing protein</fullName>
    </recommendedName>
</protein>
<reference evidence="1 2" key="1">
    <citation type="journal article" date="2024" name="G3 (Bethesda)">
        <title>Genome assembly of Hibiscus sabdariffa L. provides insights into metabolisms of medicinal natural products.</title>
        <authorList>
            <person name="Kim T."/>
        </authorList>
    </citation>
    <scope>NUCLEOTIDE SEQUENCE [LARGE SCALE GENOMIC DNA]</scope>
    <source>
        <strain evidence="1">TK-2024</strain>
        <tissue evidence="1">Old leaves</tissue>
    </source>
</reference>
<gene>
    <name evidence="1" type="ORF">V6N12_010239</name>
</gene>
<dbReference type="SUPFAM" id="SSF54928">
    <property type="entry name" value="RNA-binding domain, RBD"/>
    <property type="match status" value="1"/>
</dbReference>
<dbReference type="InterPro" id="IPR035979">
    <property type="entry name" value="RBD_domain_sf"/>
</dbReference>
<evidence type="ECO:0000313" key="1">
    <source>
        <dbReference type="EMBL" id="KAK8501491.1"/>
    </source>
</evidence>
<sequence length="107" mass="11771">MASRGDALRAIEHFNGATLYGSRVQVSFVVRDIRDSFWRRRRGNLPTLPDPPTGNATVDAGITRVVEAQAVRSRRSVEGIVDDAKLSVLQTCAIGWVKEVIPIRVLA</sequence>
<name>A0ABR2B3P0_9ROSI</name>
<dbReference type="EMBL" id="JBBPBM010000187">
    <property type="protein sequence ID" value="KAK8501491.1"/>
    <property type="molecule type" value="Genomic_DNA"/>
</dbReference>
<proteinExistence type="predicted"/>
<evidence type="ECO:0000313" key="2">
    <source>
        <dbReference type="Proteomes" id="UP001472677"/>
    </source>
</evidence>
<dbReference type="Proteomes" id="UP001472677">
    <property type="component" value="Unassembled WGS sequence"/>
</dbReference>
<organism evidence="1 2">
    <name type="scientific">Hibiscus sabdariffa</name>
    <name type="common">roselle</name>
    <dbReference type="NCBI Taxonomy" id="183260"/>
    <lineage>
        <taxon>Eukaryota</taxon>
        <taxon>Viridiplantae</taxon>
        <taxon>Streptophyta</taxon>
        <taxon>Embryophyta</taxon>
        <taxon>Tracheophyta</taxon>
        <taxon>Spermatophyta</taxon>
        <taxon>Magnoliopsida</taxon>
        <taxon>eudicotyledons</taxon>
        <taxon>Gunneridae</taxon>
        <taxon>Pentapetalae</taxon>
        <taxon>rosids</taxon>
        <taxon>malvids</taxon>
        <taxon>Malvales</taxon>
        <taxon>Malvaceae</taxon>
        <taxon>Malvoideae</taxon>
        <taxon>Hibiscus</taxon>
    </lineage>
</organism>
<evidence type="ECO:0008006" key="3">
    <source>
        <dbReference type="Google" id="ProtNLM"/>
    </source>
</evidence>
<keyword evidence="2" id="KW-1185">Reference proteome</keyword>
<accession>A0ABR2B3P0</accession>